<name>A0A2P6UZA0_9CHLO</name>
<organism evidence="3 4">
    <name type="scientific">Micractinium conductrix</name>
    <dbReference type="NCBI Taxonomy" id="554055"/>
    <lineage>
        <taxon>Eukaryota</taxon>
        <taxon>Viridiplantae</taxon>
        <taxon>Chlorophyta</taxon>
        <taxon>core chlorophytes</taxon>
        <taxon>Trebouxiophyceae</taxon>
        <taxon>Chlorellales</taxon>
        <taxon>Chlorellaceae</taxon>
        <taxon>Chlorella clade</taxon>
        <taxon>Micractinium</taxon>
    </lineage>
</organism>
<feature type="region of interest" description="Disordered" evidence="2">
    <location>
        <begin position="960"/>
        <end position="982"/>
    </location>
</feature>
<proteinExistence type="predicted"/>
<accession>A0A2P6UZA0</accession>
<evidence type="ECO:0000256" key="1">
    <source>
        <dbReference type="SAM" id="Coils"/>
    </source>
</evidence>
<feature type="compositionally biased region" description="Low complexity" evidence="2">
    <location>
        <begin position="121"/>
        <end position="131"/>
    </location>
</feature>
<reference evidence="3 4" key="1">
    <citation type="journal article" date="2018" name="Plant J.">
        <title>Genome sequences of Chlorella sorokiniana UTEX 1602 and Micractinium conductrix SAG 241.80: implications to maltose excretion by a green alga.</title>
        <authorList>
            <person name="Arriola M.B."/>
            <person name="Velmurugan N."/>
            <person name="Zhang Y."/>
            <person name="Plunkett M.H."/>
            <person name="Hondzo H."/>
            <person name="Barney B.M."/>
        </authorList>
    </citation>
    <scope>NUCLEOTIDE SEQUENCE [LARGE SCALE GENOMIC DNA]</scope>
    <source>
        <strain evidence="3 4">SAG 241.80</strain>
    </source>
</reference>
<feature type="region of interest" description="Disordered" evidence="2">
    <location>
        <begin position="601"/>
        <end position="639"/>
    </location>
</feature>
<feature type="region of interest" description="Disordered" evidence="2">
    <location>
        <begin position="108"/>
        <end position="245"/>
    </location>
</feature>
<dbReference type="InterPro" id="IPR051425">
    <property type="entry name" value="Formin_Homology"/>
</dbReference>
<keyword evidence="4" id="KW-1185">Reference proteome</keyword>
<comment type="caution">
    <text evidence="3">The sequence shown here is derived from an EMBL/GenBank/DDBJ whole genome shotgun (WGS) entry which is preliminary data.</text>
</comment>
<feature type="compositionally biased region" description="Low complexity" evidence="2">
    <location>
        <begin position="184"/>
        <end position="197"/>
    </location>
</feature>
<feature type="compositionally biased region" description="Low complexity" evidence="2">
    <location>
        <begin position="602"/>
        <end position="616"/>
    </location>
</feature>
<dbReference type="PANTHER" id="PTHR45725:SF18">
    <property type="entry name" value="ORC1-LIKE AAA ATPASE DOMAIN-CONTAINING PROTEIN"/>
    <property type="match status" value="1"/>
</dbReference>
<feature type="compositionally biased region" description="Low complexity" evidence="2">
    <location>
        <begin position="960"/>
        <end position="977"/>
    </location>
</feature>
<feature type="compositionally biased region" description="Gly residues" evidence="2">
    <location>
        <begin position="685"/>
        <end position="703"/>
    </location>
</feature>
<evidence type="ECO:0000313" key="4">
    <source>
        <dbReference type="Proteomes" id="UP000239649"/>
    </source>
</evidence>
<dbReference type="Proteomes" id="UP000239649">
    <property type="component" value="Unassembled WGS sequence"/>
</dbReference>
<keyword evidence="1" id="KW-0175">Coiled coil</keyword>
<evidence type="ECO:0000313" key="3">
    <source>
        <dbReference type="EMBL" id="PSC67134.1"/>
    </source>
</evidence>
<feature type="compositionally biased region" description="Low complexity" evidence="2">
    <location>
        <begin position="624"/>
        <end position="634"/>
    </location>
</feature>
<feature type="coiled-coil region" evidence="1">
    <location>
        <begin position="55"/>
        <end position="82"/>
    </location>
</feature>
<dbReference type="OrthoDB" id="515387at2759"/>
<sequence length="1001" mass="106396">MCAARCAASIAPLPLLAAAPASRRPGLARRGKPPLGQRSWHGRIAATDDDPPRADEELLRRAEQLQAARAALDAEAAALAAALGSGQLTVEEERSVLAALGLAPRAAEEEGGAATAGGPGTAPQQQQQKQQQQERQRGGGPDAQPPAAAAQQAGAPPDDMSGEQERRERAKREQRSKQRRAKRAAAAAAQQQQAPQAGSPEWRAALPPELRQAFEQSGLAEQLDRQSELLRRDQEWGTSDEAGGGDMEAVARLIEDGGDLLPLPGSECQRPPEPGDEFVARLQGSIDYANADLKGSRHLAAPGSGAAGAVRAAAEAAAARVSSSSQAVARAVEYSQEPRLAAAYARGWEQGTEVDRLWESGEARKGLIGQEEIMRSVPAPLLPPDVQAVFRAAERLAYVLRRAHVDSEDPDAPLRALRSRGLASEKLLLVDPFVTCRGLGPALKYMQRLRLAGATVSPWTFMLRCPSHQPLPQFYVTIDCLVDFPYPPWLYSWACLNGGLSSAAARRAAAAAAAAAGGTPGSGGPYAGMSAAAVAAAVASGEAARQRQQQEDAALLESMLAAAQEAAAAAGQELDAEGTWEVLEAAAGVCLRRRRTREEAAEAAAEQASQEAQAAQRRWEEDPAGAAAAAASQPPEEPRLVAAHTQPYSHDNEARQHTWVLADFERQSLQRGVQRFLVYPRSHPPGGGGAGGGGGSTAGGAPAGGAFWQGFAEGDLAGVEEQTEEEAEAEQQRQYSLLPTAGLLQPGWGREEWAAEVEQTGLTPPPSPQQQEQRAQPRGAADAQGRPQPGSGGKQGRQRRGSDGGAASERQQQQQTEEDDHHEQQQRGEQGQELFPFTWDWDKQRRRREAGQMLRTLLGRHYDKVMGQLPRFGRTRGASSNSFLAQEAEQEGTAWLSGRCMTVQATFDYRMDPATCLVDWCGVTWGAVHGVGLHEMTDAWDIWMEATGLLHEAECAQDAAQGGAAPDAASRGAAPPGVEDEAAQAWRAASVVPLWRLDAGK</sequence>
<feature type="region of interest" description="Disordered" evidence="2">
    <location>
        <begin position="21"/>
        <end position="53"/>
    </location>
</feature>
<feature type="compositionally biased region" description="Basic and acidic residues" evidence="2">
    <location>
        <begin position="222"/>
        <end position="235"/>
    </location>
</feature>
<feature type="compositionally biased region" description="Low complexity" evidence="2">
    <location>
        <begin position="145"/>
        <end position="159"/>
    </location>
</feature>
<dbReference type="PANTHER" id="PTHR45725">
    <property type="entry name" value="FORMIN HOMOLOGY 2 FAMILY MEMBER"/>
    <property type="match status" value="1"/>
</dbReference>
<feature type="region of interest" description="Disordered" evidence="2">
    <location>
        <begin position="679"/>
        <end position="708"/>
    </location>
</feature>
<feature type="compositionally biased region" description="Basic and acidic residues" evidence="2">
    <location>
        <begin position="163"/>
        <end position="176"/>
    </location>
</feature>
<dbReference type="EMBL" id="LHPF02000098">
    <property type="protein sequence ID" value="PSC67134.1"/>
    <property type="molecule type" value="Genomic_DNA"/>
</dbReference>
<feature type="region of interest" description="Disordered" evidence="2">
    <location>
        <begin position="757"/>
        <end position="838"/>
    </location>
</feature>
<evidence type="ECO:0000256" key="2">
    <source>
        <dbReference type="SAM" id="MobiDB-lite"/>
    </source>
</evidence>
<protein>
    <submittedName>
        <fullName evidence="3">Uncharacterized protein</fullName>
    </submittedName>
</protein>
<gene>
    <name evidence="3" type="ORF">C2E20_9175</name>
</gene>
<dbReference type="AlphaFoldDB" id="A0A2P6UZA0"/>